<keyword evidence="4" id="KW-0472">Membrane</keyword>
<evidence type="ECO:0000256" key="2">
    <source>
        <dbReference type="ARBA" id="ARBA00005722"/>
    </source>
</evidence>
<keyword evidence="3 6" id="KW-0732">Signal</keyword>
<dbReference type="Proteomes" id="UP000241421">
    <property type="component" value="Unassembled WGS sequence"/>
</dbReference>
<feature type="signal peptide" evidence="6">
    <location>
        <begin position="1"/>
        <end position="22"/>
    </location>
</feature>
<reference evidence="7 8" key="1">
    <citation type="submission" date="2018-04" db="EMBL/GenBank/DDBJ databases">
        <title>Massilia violaceinigra sp. nov., a novel purple-pigmented bacterium isolated from Tianshan glacier, Xinjiang, China.</title>
        <authorList>
            <person name="Wang H."/>
        </authorList>
    </citation>
    <scope>NUCLEOTIDE SEQUENCE [LARGE SCALE GENOMIC DNA]</scope>
    <source>
        <strain evidence="7 8">B448-2</strain>
    </source>
</reference>
<proteinExistence type="inferred from homology"/>
<gene>
    <name evidence="7" type="ORF">C7C56_026225</name>
</gene>
<evidence type="ECO:0000256" key="6">
    <source>
        <dbReference type="SAM" id="SignalP"/>
    </source>
</evidence>
<dbReference type="GO" id="GO:0009279">
    <property type="term" value="C:cell outer membrane"/>
    <property type="evidence" value="ECO:0007669"/>
    <property type="project" value="UniProtKB-SubCell"/>
</dbReference>
<evidence type="ECO:0000256" key="1">
    <source>
        <dbReference type="ARBA" id="ARBA00004442"/>
    </source>
</evidence>
<dbReference type="AlphaFoldDB" id="A0A2U2HBW5"/>
<dbReference type="RefSeq" id="WP_106760287.1">
    <property type="nucleotide sequence ID" value="NZ_PXWF02000325.1"/>
</dbReference>
<feature type="chain" id="PRO_5015464437" evidence="6">
    <location>
        <begin position="23"/>
        <end position="277"/>
    </location>
</feature>
<keyword evidence="5" id="KW-0998">Cell outer membrane</keyword>
<evidence type="ECO:0000256" key="4">
    <source>
        <dbReference type="ARBA" id="ARBA00023136"/>
    </source>
</evidence>
<comment type="caution">
    <text evidence="7">The sequence shown here is derived from an EMBL/GenBank/DDBJ whole genome shotgun (WGS) entry which is preliminary data.</text>
</comment>
<dbReference type="PANTHER" id="PTHR38776:SF1">
    <property type="entry name" value="MLTA-INTERACTING PROTEIN-RELATED"/>
    <property type="match status" value="1"/>
</dbReference>
<dbReference type="EMBL" id="PXWF02000325">
    <property type="protein sequence ID" value="PWF40338.1"/>
    <property type="molecule type" value="Genomic_DNA"/>
</dbReference>
<dbReference type="PANTHER" id="PTHR38776">
    <property type="entry name" value="MLTA-INTERACTING PROTEIN-RELATED"/>
    <property type="match status" value="1"/>
</dbReference>
<protein>
    <submittedName>
        <fullName evidence="7">MipA/OmpV family protein</fullName>
    </submittedName>
</protein>
<comment type="subcellular location">
    <subcellularLocation>
        <location evidence="1">Cell outer membrane</location>
    </subcellularLocation>
</comment>
<dbReference type="InterPro" id="IPR010583">
    <property type="entry name" value="MipA"/>
</dbReference>
<comment type="similarity">
    <text evidence="2">Belongs to the MipA/OmpV family.</text>
</comment>
<sequence length="277" mass="29645">MNRPPLLLAALFAIVPATPAAAAAAPPVEPLWELMLGAGAASTPAYPGARESSSRAILVPLLIYRGKVFRSDETGLGARLLRTDRFELDLGFAGSLPSRSRDVAAREGMPDIGLGFEVGPRLTYRITKPAPDSGLRLELPLRAVLEASGGLKHRGWIFEPKLVHELRPAGAAWSVETSAGLALGNRAINAHFYGVRPEFATPTRPAYRSDAGLMFVRVGLSGSYRVNRDLLVFGFMRHDSLANAANRDSPLVKRGSGTSAGVALGWTLRRSSRPAEN</sequence>
<dbReference type="Pfam" id="PF06629">
    <property type="entry name" value="MipA"/>
    <property type="match status" value="1"/>
</dbReference>
<evidence type="ECO:0000313" key="8">
    <source>
        <dbReference type="Proteomes" id="UP000241421"/>
    </source>
</evidence>
<evidence type="ECO:0000256" key="5">
    <source>
        <dbReference type="ARBA" id="ARBA00023237"/>
    </source>
</evidence>
<dbReference type="OrthoDB" id="5290976at2"/>
<name>A0A2U2HBW5_9BURK</name>
<evidence type="ECO:0000256" key="3">
    <source>
        <dbReference type="ARBA" id="ARBA00022729"/>
    </source>
</evidence>
<keyword evidence="8" id="KW-1185">Reference proteome</keyword>
<accession>A0A2U2HBW5</accession>
<evidence type="ECO:0000313" key="7">
    <source>
        <dbReference type="EMBL" id="PWF40338.1"/>
    </source>
</evidence>
<organism evidence="7 8">
    <name type="scientific">Massilia glaciei</name>
    <dbReference type="NCBI Taxonomy" id="1524097"/>
    <lineage>
        <taxon>Bacteria</taxon>
        <taxon>Pseudomonadati</taxon>
        <taxon>Pseudomonadota</taxon>
        <taxon>Betaproteobacteria</taxon>
        <taxon>Burkholderiales</taxon>
        <taxon>Oxalobacteraceae</taxon>
        <taxon>Telluria group</taxon>
        <taxon>Massilia</taxon>
    </lineage>
</organism>